<dbReference type="SUPFAM" id="SSF49695">
    <property type="entry name" value="gamma-Crystallin-like"/>
    <property type="match status" value="3"/>
</dbReference>
<evidence type="ECO:0000256" key="2">
    <source>
        <dbReference type="ARBA" id="ARBA00022737"/>
    </source>
</evidence>
<reference evidence="5" key="1">
    <citation type="submission" date="2022-07" db="EMBL/GenBank/DDBJ databases">
        <title>Chromosome-level genome of Muraenolepis orangiensis.</title>
        <authorList>
            <person name="Kim J."/>
        </authorList>
    </citation>
    <scope>NUCLEOTIDE SEQUENCE</scope>
    <source>
        <strain evidence="5">KU_S4_2022</strain>
        <tissue evidence="5">Muscle</tissue>
    </source>
</reference>
<evidence type="ECO:0000313" key="6">
    <source>
        <dbReference type="Proteomes" id="UP001148018"/>
    </source>
</evidence>
<feature type="region of interest" description="Disordered" evidence="3">
    <location>
        <begin position="370"/>
        <end position="546"/>
    </location>
</feature>
<dbReference type="Proteomes" id="UP001148018">
    <property type="component" value="Unassembled WGS sequence"/>
</dbReference>
<name>A0A9Q0EW60_9TELE</name>
<feature type="domain" description="Beta/gamma crystallin 'Greek key'" evidence="4">
    <location>
        <begin position="888"/>
        <end position="930"/>
    </location>
</feature>
<evidence type="ECO:0000259" key="4">
    <source>
        <dbReference type="PROSITE" id="PS50915"/>
    </source>
</evidence>
<keyword evidence="2" id="KW-0677">Repeat</keyword>
<dbReference type="InterPro" id="IPR050252">
    <property type="entry name" value="Beta/Gamma-Crystallin"/>
</dbReference>
<feature type="domain" description="Beta/gamma crystallin 'Greek key'" evidence="4">
    <location>
        <begin position="1060"/>
        <end position="1102"/>
    </location>
</feature>
<feature type="compositionally biased region" description="Basic and acidic residues" evidence="3">
    <location>
        <begin position="208"/>
        <end position="227"/>
    </location>
</feature>
<dbReference type="SMART" id="SM00458">
    <property type="entry name" value="RICIN"/>
    <property type="match status" value="1"/>
</dbReference>
<feature type="domain" description="Beta/gamma crystallin 'Greek key'" evidence="4">
    <location>
        <begin position="1212"/>
        <end position="1253"/>
    </location>
</feature>
<dbReference type="PROSITE" id="PS50915">
    <property type="entry name" value="CRYSTALLIN_BETA_GAMMA"/>
    <property type="match status" value="6"/>
</dbReference>
<comment type="caution">
    <text evidence="5">The sequence shown here is derived from an EMBL/GenBank/DDBJ whole genome shotgun (WGS) entry which is preliminary data.</text>
</comment>
<dbReference type="EMBL" id="JANIIK010000035">
    <property type="protein sequence ID" value="KAJ3612856.1"/>
    <property type="molecule type" value="Genomic_DNA"/>
</dbReference>
<feature type="region of interest" description="Disordered" evidence="3">
    <location>
        <begin position="579"/>
        <end position="621"/>
    </location>
</feature>
<gene>
    <name evidence="5" type="ORF">NHX12_019113</name>
</gene>
<feature type="compositionally biased region" description="Polar residues" evidence="3">
    <location>
        <begin position="75"/>
        <end position="89"/>
    </location>
</feature>
<feature type="compositionally biased region" description="Polar residues" evidence="3">
    <location>
        <begin position="23"/>
        <end position="39"/>
    </location>
</feature>
<feature type="region of interest" description="Disordered" evidence="3">
    <location>
        <begin position="23"/>
        <end position="356"/>
    </location>
</feature>
<dbReference type="InterPro" id="IPR001064">
    <property type="entry name" value="Beta/gamma_crystallin"/>
</dbReference>
<dbReference type="Pfam" id="PF00030">
    <property type="entry name" value="Crystall"/>
    <property type="match status" value="6"/>
</dbReference>
<dbReference type="PANTHER" id="PTHR11818">
    <property type="entry name" value="BETA/GAMMA CRYSTALLIN"/>
    <property type="match status" value="1"/>
</dbReference>
<feature type="compositionally biased region" description="Basic and acidic residues" evidence="3">
    <location>
        <begin position="102"/>
        <end position="119"/>
    </location>
</feature>
<feature type="compositionally biased region" description="Polar residues" evidence="3">
    <location>
        <begin position="306"/>
        <end position="322"/>
    </location>
</feature>
<feature type="compositionally biased region" description="Basic and acidic residues" evidence="3">
    <location>
        <begin position="377"/>
        <end position="396"/>
    </location>
</feature>
<dbReference type="SMART" id="SM00247">
    <property type="entry name" value="XTALbg"/>
    <property type="match status" value="6"/>
</dbReference>
<comment type="similarity">
    <text evidence="1">Belongs to the beta/gamma-crystallin family.</text>
</comment>
<evidence type="ECO:0000256" key="3">
    <source>
        <dbReference type="SAM" id="MobiDB-lite"/>
    </source>
</evidence>
<proteinExistence type="inferred from homology"/>
<dbReference type="Gene3D" id="2.60.20.10">
    <property type="entry name" value="Crystallins"/>
    <property type="match status" value="6"/>
</dbReference>
<feature type="domain" description="Beta/gamma crystallin 'Greek key'" evidence="4">
    <location>
        <begin position="782"/>
        <end position="824"/>
    </location>
</feature>
<dbReference type="InterPro" id="IPR000772">
    <property type="entry name" value="Ricin_B_lectin"/>
</dbReference>
<keyword evidence="6" id="KW-1185">Reference proteome</keyword>
<dbReference type="SUPFAM" id="SSF50370">
    <property type="entry name" value="Ricin B-like lectins"/>
    <property type="match status" value="1"/>
</dbReference>
<dbReference type="InterPro" id="IPR035992">
    <property type="entry name" value="Ricin_B-like_lectins"/>
</dbReference>
<feature type="compositionally biased region" description="Polar residues" evidence="3">
    <location>
        <begin position="418"/>
        <end position="428"/>
    </location>
</feature>
<accession>A0A9Q0EW60</accession>
<feature type="domain" description="Beta/gamma crystallin 'Greek key'" evidence="4">
    <location>
        <begin position="969"/>
        <end position="1011"/>
    </location>
</feature>
<dbReference type="Pfam" id="PF00652">
    <property type="entry name" value="Ricin_B_lectin"/>
    <property type="match status" value="1"/>
</dbReference>
<feature type="compositionally biased region" description="Low complexity" evidence="3">
    <location>
        <begin position="277"/>
        <end position="287"/>
    </location>
</feature>
<evidence type="ECO:0000256" key="1">
    <source>
        <dbReference type="ARBA" id="ARBA00009646"/>
    </source>
</evidence>
<dbReference type="OrthoDB" id="9895617at2759"/>
<evidence type="ECO:0000313" key="5">
    <source>
        <dbReference type="EMBL" id="KAJ3612856.1"/>
    </source>
</evidence>
<dbReference type="PANTHER" id="PTHR11818:SF2">
    <property type="entry name" value="BETA_GAMMA CRYSTALLIN DOMAIN-CONTAINING PROTEIN 1"/>
    <property type="match status" value="1"/>
</dbReference>
<feature type="compositionally biased region" description="Basic and acidic residues" evidence="3">
    <location>
        <begin position="295"/>
        <end position="305"/>
    </location>
</feature>
<sequence length="1390" mass="151622">MSVTTDCSYRTESDWDLRSESTSVMSFDMNNPHSPTSPSKHYKNPDDKKGVLDRISNFFSSRRKKSQSKQHGDDSSTPGSPLSLRSPQSPVWEDWMNTPTALRRDGEVSEGQRKARMEPRPALVSTDLSGSRATLKGDDDDEGELPFADSDSSGHGSVREVHVCRVSTHVPEVPGSRSATPTHGDQVFFLDEGSGAEPGFTDSVVQEVSKRLQHMKETNMKDRERSDQTQSQSVQESFKKSEPVKSHNLTSISVASKKALKEGSPDSSAPSPRHLWTGGTDTTDTTAPTPPLRSEIAELHGESPDSKVSTAADSGEAQTKTSPAAPEILHVGLDSRKSSGHGSAMRSEEPKHITRRTVSLSGKVFAKKVYVTQDSCEADKPAPEPAGKDLEREKHSVNSTSTETAEADFEAGKPLDTLPTSGMSSNKPKGQAAVAGSKGDQGPAKPSAPKRGAKAEKESRPSAAFGARSPTETAGLPGAKRGKTSIQDASGEMLPREETTPTVSVKRKDGPVHAAATGVKSRIPKKTSDSDAKSPLSPDKTAVPDISGSVKKLHFIKGMAPPFSLAAIKEDNMEKVLDPSQFKFGLRKKAPDIRDVSPARALKQNNDESDGQKGPKRAGRREESFIFKAMQRQAQDGVTALAEEPLQQERKSNVTKEQQGAAGESLVSPSSLPSLPSFPEIKRQDHFEKYLKTDKRQGSTQANNVNGKAKASTVMDVSQSANVDKGLKGPLPQNGPATIKPKIVIHELAEFGGQAYEVLRDTEDTTTTMALSPVISVKVTRGCWILYEKPGFLGRTIALEEGLTDHLVNMWTEEGTPTSLDPTGQPISTAPMVIGSIRLAVRDYSVPHIDMFAEVNGMGRMTSFCDDTVELGSYGRPPTTSSIKVQSGVWMVYSDISFTGMLAVLEPGEYPCPQAWGFEQPFIGSLRALRMGPIKVEHPNEIKAVVFEKPDFEGECLVLDMGSLKILSGLWVGYSEEDLEGQQYILEEGEYPQSSDWGGSENSLLSLRPIVTNLLSPHVKLCSDLNFMERGLNIDLLGPVIAMENTNFGSKTQSINVLAGVWVAFEKAAFSGELYVLEKGLYGSPEDWGAQACRVGSIQPVFQDNISVSSKFKDSVVALDEDFAPKSCRVMAGSWVAYEGAQFSESMYVLEEGEYPNPEAMGYLSSLSTIRSMQTTGHLGCRGRRVKLTSGVVNLKQMGLDTRIRSVGLDGGMWVLYEGGNYRGRQILVQPSQIGDWCRFSGWQHVGSLRPLMQRKLYFRMRSRETGCVMTLTGALDDIKLIRLQALEESGGVEQLWIYQEGRLTCKLLEDCCLETTGSMLMAGSRLCVSAERGKDIQLWNLTPDGLVRCHLKPELVLEVKGGHQYDKNHVILNTFDESKMSQRWTLEIL</sequence>
<feature type="region of interest" description="Disordered" evidence="3">
    <location>
        <begin position="644"/>
        <end position="679"/>
    </location>
</feature>
<dbReference type="Gene3D" id="2.80.10.50">
    <property type="match status" value="1"/>
</dbReference>
<feature type="compositionally biased region" description="Basic and acidic residues" evidence="3">
    <location>
        <begin position="43"/>
        <end position="52"/>
    </location>
</feature>
<feature type="domain" description="Beta/gamma crystallin 'Greek key'" evidence="4">
    <location>
        <begin position="1133"/>
        <end position="1177"/>
    </location>
</feature>
<protein>
    <recommendedName>
        <fullName evidence="4">Beta/gamma crystallin 'Greek key' domain-containing protein</fullName>
    </recommendedName>
</protein>
<organism evidence="5 6">
    <name type="scientific">Muraenolepis orangiensis</name>
    <name type="common">Patagonian moray cod</name>
    <dbReference type="NCBI Taxonomy" id="630683"/>
    <lineage>
        <taxon>Eukaryota</taxon>
        <taxon>Metazoa</taxon>
        <taxon>Chordata</taxon>
        <taxon>Craniata</taxon>
        <taxon>Vertebrata</taxon>
        <taxon>Euteleostomi</taxon>
        <taxon>Actinopterygii</taxon>
        <taxon>Neopterygii</taxon>
        <taxon>Teleostei</taxon>
        <taxon>Neoteleostei</taxon>
        <taxon>Acanthomorphata</taxon>
        <taxon>Zeiogadaria</taxon>
        <taxon>Gadariae</taxon>
        <taxon>Gadiformes</taxon>
        <taxon>Muraenolepidoidei</taxon>
        <taxon>Muraenolepididae</taxon>
        <taxon>Muraenolepis</taxon>
    </lineage>
</organism>
<dbReference type="InterPro" id="IPR011024">
    <property type="entry name" value="G_crystallin-like"/>
</dbReference>
<feature type="compositionally biased region" description="Low complexity" evidence="3">
    <location>
        <begin position="665"/>
        <end position="677"/>
    </location>
</feature>
<dbReference type="PROSITE" id="PS50231">
    <property type="entry name" value="RICIN_B_LECTIN"/>
    <property type="match status" value="1"/>
</dbReference>